<keyword evidence="4" id="KW-1185">Reference proteome</keyword>
<accession>A0ABW5BQ90</accession>
<dbReference type="RefSeq" id="WP_380254583.1">
    <property type="nucleotide sequence ID" value="NZ_JBHUII010000013.1"/>
</dbReference>
<dbReference type="InterPro" id="IPR009936">
    <property type="entry name" value="DUF1468"/>
</dbReference>
<sequence length="169" mass="19333">MVRAKQDVIVAALLLLFCGVMISASYDIRDLGYPGLKPETWPRFLLILLSALSALYFIRSIKESSTTKVLEKDEPQNNKPFIQKYWFKYKNAFWCFLFFSIFLSSLDYLGMLFGGMLFVFALLTALGERTVKNLILHIIIAVISVGAMWLLFTYSLRVNLPEGALLSIW</sequence>
<organism evidence="3 4">
    <name type="scientific">Kiloniella antarctica</name>
    <dbReference type="NCBI Taxonomy" id="1550907"/>
    <lineage>
        <taxon>Bacteria</taxon>
        <taxon>Pseudomonadati</taxon>
        <taxon>Pseudomonadota</taxon>
        <taxon>Alphaproteobacteria</taxon>
        <taxon>Rhodospirillales</taxon>
        <taxon>Kiloniellaceae</taxon>
        <taxon>Kiloniella</taxon>
    </lineage>
</organism>
<keyword evidence="1" id="KW-0472">Membrane</keyword>
<dbReference type="Pfam" id="PF07331">
    <property type="entry name" value="TctB"/>
    <property type="match status" value="1"/>
</dbReference>
<evidence type="ECO:0000313" key="3">
    <source>
        <dbReference type="EMBL" id="MFD2207686.1"/>
    </source>
</evidence>
<dbReference type="Proteomes" id="UP001597294">
    <property type="component" value="Unassembled WGS sequence"/>
</dbReference>
<feature type="transmembrane region" description="Helical" evidence="1">
    <location>
        <begin position="85"/>
        <end position="102"/>
    </location>
</feature>
<feature type="transmembrane region" description="Helical" evidence="1">
    <location>
        <begin position="108"/>
        <end position="127"/>
    </location>
</feature>
<keyword evidence="1" id="KW-1133">Transmembrane helix</keyword>
<comment type="caution">
    <text evidence="3">The sequence shown here is derived from an EMBL/GenBank/DDBJ whole genome shotgun (WGS) entry which is preliminary data.</text>
</comment>
<evidence type="ECO:0000259" key="2">
    <source>
        <dbReference type="Pfam" id="PF07331"/>
    </source>
</evidence>
<protein>
    <submittedName>
        <fullName evidence="3">Tripartite tricarboxylate transporter TctB family protein</fullName>
    </submittedName>
</protein>
<feature type="transmembrane region" description="Helical" evidence="1">
    <location>
        <begin position="134"/>
        <end position="152"/>
    </location>
</feature>
<proteinExistence type="predicted"/>
<name>A0ABW5BQ90_9PROT</name>
<dbReference type="EMBL" id="JBHUII010000013">
    <property type="protein sequence ID" value="MFD2207686.1"/>
    <property type="molecule type" value="Genomic_DNA"/>
</dbReference>
<feature type="domain" description="DUF1468" evidence="2">
    <location>
        <begin position="9"/>
        <end position="161"/>
    </location>
</feature>
<evidence type="ECO:0000256" key="1">
    <source>
        <dbReference type="SAM" id="Phobius"/>
    </source>
</evidence>
<evidence type="ECO:0000313" key="4">
    <source>
        <dbReference type="Proteomes" id="UP001597294"/>
    </source>
</evidence>
<reference evidence="4" key="1">
    <citation type="journal article" date="2019" name="Int. J. Syst. Evol. Microbiol.">
        <title>The Global Catalogue of Microorganisms (GCM) 10K type strain sequencing project: providing services to taxonomists for standard genome sequencing and annotation.</title>
        <authorList>
            <consortium name="The Broad Institute Genomics Platform"/>
            <consortium name="The Broad Institute Genome Sequencing Center for Infectious Disease"/>
            <person name="Wu L."/>
            <person name="Ma J."/>
        </authorList>
    </citation>
    <scope>NUCLEOTIDE SEQUENCE [LARGE SCALE GENOMIC DNA]</scope>
    <source>
        <strain evidence="4">CGMCC 4.7192</strain>
    </source>
</reference>
<keyword evidence="1" id="KW-0812">Transmembrane</keyword>
<feature type="transmembrane region" description="Helical" evidence="1">
    <location>
        <begin position="40"/>
        <end position="58"/>
    </location>
</feature>
<gene>
    <name evidence="3" type="ORF">ACFSKO_18890</name>
</gene>